<organism evidence="2 3">
    <name type="scientific">Musa acuminata subsp. malaccensis</name>
    <name type="common">Wild banana</name>
    <name type="synonym">Musa malaccensis</name>
    <dbReference type="NCBI Taxonomy" id="214687"/>
    <lineage>
        <taxon>Eukaryota</taxon>
        <taxon>Viridiplantae</taxon>
        <taxon>Streptophyta</taxon>
        <taxon>Embryophyta</taxon>
        <taxon>Tracheophyta</taxon>
        <taxon>Spermatophyta</taxon>
        <taxon>Magnoliopsida</taxon>
        <taxon>Liliopsida</taxon>
        <taxon>Zingiberales</taxon>
        <taxon>Musaceae</taxon>
        <taxon>Musa</taxon>
    </lineage>
</organism>
<gene>
    <name evidence="1" type="ORF">GSMUA_68370.1</name>
</gene>
<reference evidence="1" key="1">
    <citation type="submission" date="2021-03" db="EMBL/GenBank/DDBJ databases">
        <authorList>
            <consortium name="Genoscope - CEA"/>
            <person name="William W."/>
        </authorList>
    </citation>
    <scope>NUCLEOTIDE SEQUENCE</scope>
    <source>
        <strain evidence="1">Doubled-haploid Pahang</strain>
    </source>
</reference>
<dbReference type="Gramene" id="Ma02_t13410.1">
    <property type="protein sequence ID" value="Ma02_p13410.1"/>
    <property type="gene ID" value="Ma02_g13410"/>
</dbReference>
<dbReference type="EnsemblPlants" id="Ma02_t13410.1">
    <property type="protein sequence ID" value="Ma02_p13410.1"/>
    <property type="gene ID" value="Ma02_g13410"/>
</dbReference>
<name>A0A804I2D1_MUSAM</name>
<reference evidence="2" key="2">
    <citation type="submission" date="2021-05" db="UniProtKB">
        <authorList>
            <consortium name="EnsemblPlants"/>
        </authorList>
    </citation>
    <scope>IDENTIFICATION</scope>
    <source>
        <strain evidence="2">subsp. malaccensis</strain>
    </source>
</reference>
<sequence>MKLLSWMFKCLEQSHMCCKKACLTPSLQELVLSLSLEVSSHRRVDEAKQAKSGFEPWKGSSFSRKLLL</sequence>
<evidence type="ECO:0000313" key="3">
    <source>
        <dbReference type="Proteomes" id="UP000012960"/>
    </source>
</evidence>
<accession>A0A804I2D1</accession>
<keyword evidence="3" id="KW-1185">Reference proteome</keyword>
<dbReference type="EMBL" id="HG996467">
    <property type="protein sequence ID" value="CAG1861943.1"/>
    <property type="molecule type" value="Genomic_DNA"/>
</dbReference>
<dbReference type="InParanoid" id="A0A804I2D1"/>
<evidence type="ECO:0000313" key="2">
    <source>
        <dbReference type="EnsemblPlants" id="Ma02_p13410.1"/>
    </source>
</evidence>
<dbReference type="AlphaFoldDB" id="A0A804I2D1"/>
<evidence type="ECO:0000313" key="1">
    <source>
        <dbReference type="EMBL" id="CAG1861943.1"/>
    </source>
</evidence>
<dbReference type="Proteomes" id="UP000012960">
    <property type="component" value="Unplaced"/>
</dbReference>
<protein>
    <submittedName>
        <fullName evidence="1">(wild Malaysian banana) hypothetical protein</fullName>
    </submittedName>
</protein>
<proteinExistence type="predicted"/>